<dbReference type="InterPro" id="IPR029787">
    <property type="entry name" value="Nucleotide_cyclase"/>
</dbReference>
<dbReference type="NCBIfam" id="TIGR00254">
    <property type="entry name" value="GGDEF"/>
    <property type="match status" value="1"/>
</dbReference>
<reference evidence="3" key="1">
    <citation type="submission" date="2015-04" db="EMBL/GenBank/DDBJ databases">
        <authorList>
            <person name="Syromyatnikov M.Y."/>
            <person name="Popov V.N."/>
        </authorList>
    </citation>
    <scope>NUCLEOTIDE SEQUENCE</scope>
    <source>
        <strain evidence="3">MO-1</strain>
    </source>
</reference>
<dbReference type="PANTHER" id="PTHR33121:SF71">
    <property type="entry name" value="OXYGEN SENSOR PROTEIN DOSP"/>
    <property type="match status" value="1"/>
</dbReference>
<dbReference type="CDD" id="cd01949">
    <property type="entry name" value="GGDEF"/>
    <property type="match status" value="1"/>
</dbReference>
<dbReference type="Pfam" id="PF00990">
    <property type="entry name" value="GGDEF"/>
    <property type="match status" value="1"/>
</dbReference>
<feature type="transmembrane region" description="Helical" evidence="1">
    <location>
        <begin position="78"/>
        <end position="97"/>
    </location>
</feature>
<feature type="transmembrane region" description="Helical" evidence="1">
    <location>
        <begin position="51"/>
        <end position="72"/>
    </location>
</feature>
<gene>
    <name evidence="3" type="ORF">MAGMO_1348</name>
</gene>
<protein>
    <recommendedName>
        <fullName evidence="2">GGDEF domain-containing protein</fullName>
    </recommendedName>
</protein>
<dbReference type="Gene3D" id="3.30.70.270">
    <property type="match status" value="1"/>
</dbReference>
<dbReference type="InterPro" id="IPR000160">
    <property type="entry name" value="GGDEF_dom"/>
</dbReference>
<dbReference type="GO" id="GO:0071111">
    <property type="term" value="F:cyclic-guanylate-specific phosphodiesterase activity"/>
    <property type="evidence" value="ECO:0007669"/>
    <property type="project" value="InterPro"/>
</dbReference>
<keyword evidence="1" id="KW-0812">Transmembrane</keyword>
<evidence type="ECO:0000259" key="2">
    <source>
        <dbReference type="PROSITE" id="PS50887"/>
    </source>
</evidence>
<name>A0A1S7LG69_MAGMO</name>
<dbReference type="EMBL" id="LO017727">
    <property type="protein sequence ID" value="CRH05538.1"/>
    <property type="molecule type" value="Genomic_DNA"/>
</dbReference>
<evidence type="ECO:0000313" key="3">
    <source>
        <dbReference type="EMBL" id="CRH05538.1"/>
    </source>
</evidence>
<evidence type="ECO:0000256" key="1">
    <source>
        <dbReference type="SAM" id="Phobius"/>
    </source>
</evidence>
<dbReference type="PROSITE" id="PS50887">
    <property type="entry name" value="GGDEF"/>
    <property type="match status" value="1"/>
</dbReference>
<organism evidence="3">
    <name type="scientific">Magnetococcus massalia (strain MO-1)</name>
    <dbReference type="NCBI Taxonomy" id="451514"/>
    <lineage>
        <taxon>Bacteria</taxon>
        <taxon>Pseudomonadati</taxon>
        <taxon>Pseudomonadota</taxon>
        <taxon>Magnetococcia</taxon>
        <taxon>Magnetococcales</taxon>
        <taxon>Magnetococcaceae</taxon>
        <taxon>Magnetococcus</taxon>
    </lineage>
</organism>
<proteinExistence type="predicted"/>
<dbReference type="SMART" id="SM00267">
    <property type="entry name" value="GGDEF"/>
    <property type="match status" value="1"/>
</dbReference>
<accession>A0A1S7LG69</accession>
<keyword evidence="1" id="KW-0472">Membrane</keyword>
<sequence>MQMQTPRAETSSLVPSCPFSDIPKGLGEAASVYNSLLHDPDRSSPTSRKRWAISLMLVSLLGGWGLLFGFELLPEQPVVAFVIPLVVAIIAGWSVIVNTEHNAFCSMTGTLGAMRTQRGSMFRPHQSEFLHYNDAGMLVKEHHTHAVAKHYLYHAVEDEDYLFRWMDNHNAHIFQVVGINDHRNSFSEPMQAYYFGCAVELNWTRYLLREHAEQVRKGLPIRFPLSEKGEDYIELNGDGFSFQVKEEWGQFDYIEVVASWRGERDFDIAVVDPDGGDHEAESIKDIPQKWLNFPYPAIPNELFFMKLWELRTGTKVEVHHLLPETQKTTQDPSTGLLLTPLFMDRMEQAISRHGRRDTTLVMVIVEVANIALIKHALGREAGQVVLQVVSKRIQEMMRKGDILGRLWRDEFGIVLTDFKKEFLDDIMGNIQKEFLSPISTPYGDAYPELHFGRAIYPDDGRHSHALLRHARFMAYENRIEEVLKGPLNIPAKPVMPQ</sequence>
<dbReference type="SUPFAM" id="SSF55073">
    <property type="entry name" value="Nucleotide cyclase"/>
    <property type="match status" value="1"/>
</dbReference>
<dbReference type="InterPro" id="IPR043128">
    <property type="entry name" value="Rev_trsase/Diguanyl_cyclase"/>
</dbReference>
<dbReference type="AlphaFoldDB" id="A0A1S7LG69"/>
<dbReference type="PANTHER" id="PTHR33121">
    <property type="entry name" value="CYCLIC DI-GMP PHOSPHODIESTERASE PDEF"/>
    <property type="match status" value="1"/>
</dbReference>
<feature type="domain" description="GGDEF" evidence="2">
    <location>
        <begin position="358"/>
        <end position="492"/>
    </location>
</feature>
<dbReference type="InterPro" id="IPR050706">
    <property type="entry name" value="Cyclic-di-GMP_PDE-like"/>
</dbReference>
<keyword evidence="1" id="KW-1133">Transmembrane helix</keyword>